<accession>A0AAE0M4E5</accession>
<evidence type="ECO:0000313" key="2">
    <source>
        <dbReference type="EMBL" id="KAK3318961.1"/>
    </source>
</evidence>
<evidence type="ECO:0000313" key="3">
    <source>
        <dbReference type="Proteomes" id="UP001283341"/>
    </source>
</evidence>
<reference evidence="2" key="2">
    <citation type="submission" date="2023-06" db="EMBL/GenBank/DDBJ databases">
        <authorList>
            <consortium name="Lawrence Berkeley National Laboratory"/>
            <person name="Haridas S."/>
            <person name="Hensen N."/>
            <person name="Bonometti L."/>
            <person name="Westerberg I."/>
            <person name="Brannstrom I.O."/>
            <person name="Guillou S."/>
            <person name="Cros-Aarteil S."/>
            <person name="Calhoun S."/>
            <person name="Kuo A."/>
            <person name="Mondo S."/>
            <person name="Pangilinan J."/>
            <person name="Riley R."/>
            <person name="Labutti K."/>
            <person name="Andreopoulos B."/>
            <person name="Lipzen A."/>
            <person name="Chen C."/>
            <person name="Yanf M."/>
            <person name="Daum C."/>
            <person name="Ng V."/>
            <person name="Clum A."/>
            <person name="Steindorff A."/>
            <person name="Ohm R."/>
            <person name="Martin F."/>
            <person name="Silar P."/>
            <person name="Natvig D."/>
            <person name="Lalanne C."/>
            <person name="Gautier V."/>
            <person name="Ament-Velasquez S.L."/>
            <person name="Kruys A."/>
            <person name="Hutchinson M.I."/>
            <person name="Powell A.J."/>
            <person name="Barry K."/>
            <person name="Miller A.N."/>
            <person name="Grigoriev I.V."/>
            <person name="Debuchy R."/>
            <person name="Gladieux P."/>
            <person name="Thoren M.H."/>
            <person name="Johannesson H."/>
        </authorList>
    </citation>
    <scope>NUCLEOTIDE SEQUENCE</scope>
    <source>
        <strain evidence="2">CBS 118394</strain>
    </source>
</reference>
<gene>
    <name evidence="2" type="ORF">B0H66DRAFT_533463</name>
</gene>
<dbReference type="EMBL" id="JAUEDM010000004">
    <property type="protein sequence ID" value="KAK3318961.1"/>
    <property type="molecule type" value="Genomic_DNA"/>
</dbReference>
<dbReference type="AlphaFoldDB" id="A0AAE0M4E5"/>
<feature type="region of interest" description="Disordered" evidence="1">
    <location>
        <begin position="146"/>
        <end position="179"/>
    </location>
</feature>
<reference evidence="2" key="1">
    <citation type="journal article" date="2023" name="Mol. Phylogenet. Evol.">
        <title>Genome-scale phylogeny and comparative genomics of the fungal order Sordariales.</title>
        <authorList>
            <person name="Hensen N."/>
            <person name="Bonometti L."/>
            <person name="Westerberg I."/>
            <person name="Brannstrom I.O."/>
            <person name="Guillou S."/>
            <person name="Cros-Aarteil S."/>
            <person name="Calhoun S."/>
            <person name="Haridas S."/>
            <person name="Kuo A."/>
            <person name="Mondo S."/>
            <person name="Pangilinan J."/>
            <person name="Riley R."/>
            <person name="LaButti K."/>
            <person name="Andreopoulos B."/>
            <person name="Lipzen A."/>
            <person name="Chen C."/>
            <person name="Yan M."/>
            <person name="Daum C."/>
            <person name="Ng V."/>
            <person name="Clum A."/>
            <person name="Steindorff A."/>
            <person name="Ohm R.A."/>
            <person name="Martin F."/>
            <person name="Silar P."/>
            <person name="Natvig D.O."/>
            <person name="Lalanne C."/>
            <person name="Gautier V."/>
            <person name="Ament-Velasquez S.L."/>
            <person name="Kruys A."/>
            <person name="Hutchinson M.I."/>
            <person name="Powell A.J."/>
            <person name="Barry K."/>
            <person name="Miller A.N."/>
            <person name="Grigoriev I.V."/>
            <person name="Debuchy R."/>
            <person name="Gladieux P."/>
            <person name="Hiltunen Thoren M."/>
            <person name="Johannesson H."/>
        </authorList>
    </citation>
    <scope>NUCLEOTIDE SEQUENCE</scope>
    <source>
        <strain evidence="2">CBS 118394</strain>
    </source>
</reference>
<name>A0AAE0M4E5_9PEZI</name>
<proteinExistence type="predicted"/>
<dbReference type="Proteomes" id="UP001283341">
    <property type="component" value="Unassembled WGS sequence"/>
</dbReference>
<comment type="caution">
    <text evidence="2">The sequence shown here is derived from an EMBL/GenBank/DDBJ whole genome shotgun (WGS) entry which is preliminary data.</text>
</comment>
<evidence type="ECO:0000256" key="1">
    <source>
        <dbReference type="SAM" id="MobiDB-lite"/>
    </source>
</evidence>
<organism evidence="2 3">
    <name type="scientific">Apodospora peruviana</name>
    <dbReference type="NCBI Taxonomy" id="516989"/>
    <lineage>
        <taxon>Eukaryota</taxon>
        <taxon>Fungi</taxon>
        <taxon>Dikarya</taxon>
        <taxon>Ascomycota</taxon>
        <taxon>Pezizomycotina</taxon>
        <taxon>Sordariomycetes</taxon>
        <taxon>Sordariomycetidae</taxon>
        <taxon>Sordariales</taxon>
        <taxon>Lasiosphaeriaceae</taxon>
        <taxon>Apodospora</taxon>
    </lineage>
</organism>
<sequence length="217" mass="24442">MYYYPYLYRVSLELFMGILTNKREEPSEIQHLLNKLNKLRERYPDLNDPAKKRASIIDNQRREPSIQDLLNTLRERYPDSEILGPGKKRAELSNVAPAPTRVILVKGHGKPTPDWLPYQPEPNILDADDGECNCLAEKGGAILKSLEPTPRKDADTYQAEVDQSSTMGKKAVDDTGDDEWELVPGSVAALNDEQLQAEVNNTESEEDFEVLDASDLA</sequence>
<protein>
    <submittedName>
        <fullName evidence="2">Uncharacterized protein</fullName>
    </submittedName>
</protein>
<keyword evidence="3" id="KW-1185">Reference proteome</keyword>